<dbReference type="SUPFAM" id="SSF53335">
    <property type="entry name" value="S-adenosyl-L-methionine-dependent methyltransferases"/>
    <property type="match status" value="1"/>
</dbReference>
<dbReference type="InterPro" id="IPR029063">
    <property type="entry name" value="SAM-dependent_MTases_sf"/>
</dbReference>
<dbReference type="EMBL" id="LT607751">
    <property type="protein sequence ID" value="SCG57802.1"/>
    <property type="molecule type" value="Genomic_DNA"/>
</dbReference>
<evidence type="ECO:0000313" key="1">
    <source>
        <dbReference type="EMBL" id="SCG57802.1"/>
    </source>
</evidence>
<reference evidence="1 2" key="1">
    <citation type="submission" date="2016-06" db="EMBL/GenBank/DDBJ databases">
        <authorList>
            <person name="Kjaerup R.B."/>
            <person name="Dalgaard T.S."/>
            <person name="Juul-Madsen H.R."/>
        </authorList>
    </citation>
    <scope>NUCLEOTIDE SEQUENCE [LARGE SCALE GENOMIC DNA]</scope>
    <source>
        <strain evidence="1 2">DSM 45097</strain>
    </source>
</reference>
<dbReference type="GO" id="GO:0008168">
    <property type="term" value="F:methyltransferase activity"/>
    <property type="evidence" value="ECO:0007669"/>
    <property type="project" value="UniProtKB-KW"/>
</dbReference>
<organism evidence="1 2">
    <name type="scientific">Micromonospora siamensis</name>
    <dbReference type="NCBI Taxonomy" id="299152"/>
    <lineage>
        <taxon>Bacteria</taxon>
        <taxon>Bacillati</taxon>
        <taxon>Actinomycetota</taxon>
        <taxon>Actinomycetes</taxon>
        <taxon>Micromonosporales</taxon>
        <taxon>Micromonosporaceae</taxon>
        <taxon>Micromonospora</taxon>
    </lineage>
</organism>
<evidence type="ECO:0000313" key="2">
    <source>
        <dbReference type="Proteomes" id="UP000198210"/>
    </source>
</evidence>
<protein>
    <submittedName>
        <fullName evidence="1">Protein-L-isoaspartate(D-aspartate) O-methyltransferase (PCMT)</fullName>
    </submittedName>
</protein>
<name>A0A1C5IHA9_9ACTN</name>
<keyword evidence="2" id="KW-1185">Reference proteome</keyword>
<keyword evidence="1" id="KW-0808">Transferase</keyword>
<dbReference type="Proteomes" id="UP000198210">
    <property type="component" value="Chromosome I"/>
</dbReference>
<dbReference type="Gene3D" id="3.40.50.150">
    <property type="entry name" value="Vaccinia Virus protein VP39"/>
    <property type="match status" value="1"/>
</dbReference>
<gene>
    <name evidence="1" type="ORF">GA0074704_3423</name>
</gene>
<sequence>MALCFRVRMVGLPAATAAPDQIAYLDAAASTPVGLDYKQRFVASLELLPGQTVADIGCGPGTDLGRLADAVGKDGWVIGVDREPPHARGSTAPPGRAV</sequence>
<proteinExistence type="predicted"/>
<dbReference type="AlphaFoldDB" id="A0A1C5IHA9"/>
<dbReference type="Pfam" id="PF01135">
    <property type="entry name" value="PCMT"/>
    <property type="match status" value="1"/>
</dbReference>
<dbReference type="GO" id="GO:0032259">
    <property type="term" value="P:methylation"/>
    <property type="evidence" value="ECO:0007669"/>
    <property type="project" value="UniProtKB-KW"/>
</dbReference>
<accession>A0A1C5IHA9</accession>
<keyword evidence="1" id="KW-0489">Methyltransferase</keyword>